<keyword evidence="9" id="KW-1133">Transmembrane helix</keyword>
<evidence type="ECO:0000256" key="7">
    <source>
        <dbReference type="PROSITE-ProRule" id="PRU01240"/>
    </source>
</evidence>
<dbReference type="InterPro" id="IPR036852">
    <property type="entry name" value="Peptidase_S8/S53_dom_sf"/>
</dbReference>
<evidence type="ECO:0000256" key="3">
    <source>
        <dbReference type="ARBA" id="ARBA00022525"/>
    </source>
</evidence>
<feature type="active site" description="Charge relay system" evidence="7">
    <location>
        <position position="235"/>
    </location>
</feature>
<dbReference type="InterPro" id="IPR034084">
    <property type="entry name" value="Thermitase-like_dom"/>
</dbReference>
<feature type="active site" description="Charge relay system" evidence="7">
    <location>
        <position position="202"/>
    </location>
</feature>
<keyword evidence="5 7" id="KW-0378">Hydrolase</keyword>
<dbReference type="InterPro" id="IPR000209">
    <property type="entry name" value="Peptidase_S8/S53_dom"/>
</dbReference>
<organism evidence="11 12">
    <name type="scientific">Parageobacillus caldoxylosilyticus NBRC 107762</name>
    <dbReference type="NCBI Taxonomy" id="1220594"/>
    <lineage>
        <taxon>Bacteria</taxon>
        <taxon>Bacillati</taxon>
        <taxon>Bacillota</taxon>
        <taxon>Bacilli</taxon>
        <taxon>Bacillales</taxon>
        <taxon>Anoxybacillaceae</taxon>
        <taxon>Saccharococcus</taxon>
    </lineage>
</organism>
<dbReference type="EMBL" id="BAWO01000058">
    <property type="protein sequence ID" value="GAJ41141.1"/>
    <property type="molecule type" value="Genomic_DNA"/>
</dbReference>
<dbReference type="AlphaFoldDB" id="A0A023DJF2"/>
<reference evidence="11 12" key="1">
    <citation type="submission" date="2014-04" db="EMBL/GenBank/DDBJ databases">
        <title>Whole genome shotgun sequence of Geobacillus caldoxylosilyticus NBRC 107762.</title>
        <authorList>
            <person name="Hosoyama A."/>
            <person name="Hosoyama Y."/>
            <person name="Katano-Makiyama Y."/>
            <person name="Tsuchikane K."/>
            <person name="Ohji S."/>
            <person name="Ichikawa N."/>
            <person name="Yamazoe A."/>
            <person name="Fujita N."/>
        </authorList>
    </citation>
    <scope>NUCLEOTIDE SEQUENCE [LARGE SCALE GENOMIC DNA]</scope>
    <source>
        <strain evidence="11 12">NBRC 107762</strain>
    </source>
</reference>
<dbReference type="GO" id="GO:0004252">
    <property type="term" value="F:serine-type endopeptidase activity"/>
    <property type="evidence" value="ECO:0007669"/>
    <property type="project" value="UniProtKB-UniRule"/>
</dbReference>
<evidence type="ECO:0000256" key="6">
    <source>
        <dbReference type="ARBA" id="ARBA00022825"/>
    </source>
</evidence>
<keyword evidence="6 7" id="KW-0720">Serine protease</keyword>
<proteinExistence type="inferred from homology"/>
<comment type="subcellular location">
    <subcellularLocation>
        <location evidence="1">Secreted</location>
    </subcellularLocation>
</comment>
<keyword evidence="9" id="KW-0812">Transmembrane</keyword>
<comment type="caution">
    <text evidence="11">The sequence shown here is derived from an EMBL/GenBank/DDBJ whole genome shotgun (WGS) entry which is preliminary data.</text>
</comment>
<keyword evidence="4 7" id="KW-0645">Protease</keyword>
<dbReference type="GO" id="GO:0005576">
    <property type="term" value="C:extracellular region"/>
    <property type="evidence" value="ECO:0007669"/>
    <property type="project" value="UniProtKB-SubCell"/>
</dbReference>
<dbReference type="Gene3D" id="3.40.50.200">
    <property type="entry name" value="Peptidase S8/S53 domain"/>
    <property type="match status" value="1"/>
</dbReference>
<dbReference type="Proteomes" id="UP000023561">
    <property type="component" value="Unassembled WGS sequence"/>
</dbReference>
<name>A0A023DJF2_9BACL</name>
<dbReference type="PANTHER" id="PTHR43806:SF11">
    <property type="entry name" value="CEREVISIN-RELATED"/>
    <property type="match status" value="1"/>
</dbReference>
<evidence type="ECO:0000313" key="12">
    <source>
        <dbReference type="Proteomes" id="UP000023561"/>
    </source>
</evidence>
<keyword evidence="9" id="KW-0472">Membrane</keyword>
<comment type="similarity">
    <text evidence="2 7 8">Belongs to the peptidase S8 family.</text>
</comment>
<keyword evidence="12" id="KW-1185">Reference proteome</keyword>
<evidence type="ECO:0000259" key="10">
    <source>
        <dbReference type="Pfam" id="PF00082"/>
    </source>
</evidence>
<evidence type="ECO:0000256" key="2">
    <source>
        <dbReference type="ARBA" id="ARBA00011073"/>
    </source>
</evidence>
<dbReference type="GO" id="GO:0006508">
    <property type="term" value="P:proteolysis"/>
    <property type="evidence" value="ECO:0007669"/>
    <property type="project" value="UniProtKB-KW"/>
</dbReference>
<evidence type="ECO:0000256" key="4">
    <source>
        <dbReference type="ARBA" id="ARBA00022670"/>
    </source>
</evidence>
<evidence type="ECO:0000256" key="1">
    <source>
        <dbReference type="ARBA" id="ARBA00004613"/>
    </source>
</evidence>
<evidence type="ECO:0000256" key="9">
    <source>
        <dbReference type="SAM" id="Phobius"/>
    </source>
</evidence>
<dbReference type="CDD" id="cd07484">
    <property type="entry name" value="Peptidases_S8_Thermitase_like"/>
    <property type="match status" value="1"/>
</dbReference>
<dbReference type="PRINTS" id="PR00723">
    <property type="entry name" value="SUBTILISIN"/>
</dbReference>
<gene>
    <name evidence="11" type="ORF">GCA01S_058_00290</name>
</gene>
<accession>A0A023DJF2</accession>
<feature type="domain" description="Peptidase S8/S53" evidence="10">
    <location>
        <begin position="194"/>
        <end position="437"/>
    </location>
</feature>
<feature type="active site" description="Charge relay system" evidence="7">
    <location>
        <position position="389"/>
    </location>
</feature>
<protein>
    <submittedName>
        <fullName evidence="11">Putative hermophilic serine proteinase</fullName>
    </submittedName>
</protein>
<dbReference type="Pfam" id="PF00082">
    <property type="entry name" value="Peptidase_S8"/>
    <property type="match status" value="1"/>
</dbReference>
<dbReference type="PROSITE" id="PS00136">
    <property type="entry name" value="SUBTILASE_ASP"/>
    <property type="match status" value="1"/>
</dbReference>
<dbReference type="InterPro" id="IPR022398">
    <property type="entry name" value="Peptidase_S8_His-AS"/>
</dbReference>
<feature type="transmembrane region" description="Helical" evidence="9">
    <location>
        <begin position="7"/>
        <end position="27"/>
    </location>
</feature>
<dbReference type="InterPro" id="IPR023827">
    <property type="entry name" value="Peptidase_S8_Asp-AS"/>
</dbReference>
<dbReference type="InterPro" id="IPR023828">
    <property type="entry name" value="Peptidase_S8_Ser-AS"/>
</dbReference>
<evidence type="ECO:0000256" key="8">
    <source>
        <dbReference type="RuleBase" id="RU003355"/>
    </source>
</evidence>
<dbReference type="OrthoDB" id="9798386at2"/>
<dbReference type="InterPro" id="IPR015500">
    <property type="entry name" value="Peptidase_S8_subtilisin-rel"/>
</dbReference>
<dbReference type="PROSITE" id="PS00138">
    <property type="entry name" value="SUBTILASE_SER"/>
    <property type="match status" value="1"/>
</dbReference>
<dbReference type="RefSeq" id="WP_042411120.1">
    <property type="nucleotide sequence ID" value="NZ_BAWO01000058.1"/>
</dbReference>
<evidence type="ECO:0000313" key="11">
    <source>
        <dbReference type="EMBL" id="GAJ41141.1"/>
    </source>
</evidence>
<sequence length="452" mass="50131">MNKRALFAIAAGMIIVFAMIIAMVTTYRPTVHHEETNQLKPKPAPYQATTPRSHPTVVTLDSLAMGEKIKNQLNRHPKIIKIDHNGHDKSHYFNHEITVRFRKLPAVQEIKRIERAIDGKLINQFDHFFIFRSNSKTYLELHQYFESIPTVSYSEPNYIYLQNEIPNDLLYSRYQWNLPAIDTEAGWMLSRGKKGVTIAVIDSGVDLDHPDLARRLQTGYNVFTENNIPEDENGHGTHVAGIIASQPNNHEGVAGITWFNPIMPIKALNADGYGTSFDVAKGIRWAVDHGAKVINLSLGNYQPSTVLEEAIRYAYDRDVVLVAASGNDSTSQPSFPAAYPEVISVGAVNPDLSFASYSNYGNYLDVVAPGTNIASTFSHHRYAALSGTSMAAPHVTALAGLIRSLNPRLSNDEVKQIIIDTATDLGNSGKDPYYGYGLINVYRALELASRSS</sequence>
<evidence type="ECO:0000256" key="5">
    <source>
        <dbReference type="ARBA" id="ARBA00022801"/>
    </source>
</evidence>
<dbReference type="SUPFAM" id="SSF52743">
    <property type="entry name" value="Subtilisin-like"/>
    <property type="match status" value="1"/>
</dbReference>
<keyword evidence="3" id="KW-0964">Secreted</keyword>
<dbReference type="InterPro" id="IPR050131">
    <property type="entry name" value="Peptidase_S8_subtilisin-like"/>
</dbReference>
<dbReference type="PROSITE" id="PS00137">
    <property type="entry name" value="SUBTILASE_HIS"/>
    <property type="match status" value="1"/>
</dbReference>
<dbReference type="PROSITE" id="PS51892">
    <property type="entry name" value="SUBTILASE"/>
    <property type="match status" value="1"/>
</dbReference>
<dbReference type="PANTHER" id="PTHR43806">
    <property type="entry name" value="PEPTIDASE S8"/>
    <property type="match status" value="1"/>
</dbReference>